<feature type="domain" description="DUF6594" evidence="3">
    <location>
        <begin position="158"/>
        <end position="308"/>
    </location>
</feature>
<dbReference type="PANTHER" id="PTHR34502:SF6">
    <property type="entry name" value="DUF6594 DOMAIN-CONTAINING PROTEIN"/>
    <property type="match status" value="1"/>
</dbReference>
<reference evidence="4 5" key="1">
    <citation type="submission" date="2013-03" db="EMBL/GenBank/DDBJ databases">
        <title>The Genome Sequence of Capronia epimyces CBS 606.96.</title>
        <authorList>
            <consortium name="The Broad Institute Genomics Platform"/>
            <person name="Cuomo C."/>
            <person name="de Hoog S."/>
            <person name="Gorbushina A."/>
            <person name="Walker B."/>
            <person name="Young S.K."/>
            <person name="Zeng Q."/>
            <person name="Gargeya S."/>
            <person name="Fitzgerald M."/>
            <person name="Haas B."/>
            <person name="Abouelleil A."/>
            <person name="Allen A.W."/>
            <person name="Alvarado L."/>
            <person name="Arachchi H.M."/>
            <person name="Berlin A.M."/>
            <person name="Chapman S.B."/>
            <person name="Gainer-Dewar J."/>
            <person name="Goldberg J."/>
            <person name="Griggs A."/>
            <person name="Gujja S."/>
            <person name="Hansen M."/>
            <person name="Howarth C."/>
            <person name="Imamovic A."/>
            <person name="Ireland A."/>
            <person name="Larimer J."/>
            <person name="McCowan C."/>
            <person name="Murphy C."/>
            <person name="Pearson M."/>
            <person name="Poon T.W."/>
            <person name="Priest M."/>
            <person name="Roberts A."/>
            <person name="Saif S."/>
            <person name="Shea T."/>
            <person name="Sisk P."/>
            <person name="Sykes S."/>
            <person name="Wortman J."/>
            <person name="Nusbaum C."/>
            <person name="Birren B."/>
        </authorList>
    </citation>
    <scope>NUCLEOTIDE SEQUENCE [LARGE SCALE GENOMIC DNA]</scope>
    <source>
        <strain evidence="4 5">CBS 606.96</strain>
    </source>
</reference>
<dbReference type="eggNOG" id="ENOG502SQVM">
    <property type="taxonomic scope" value="Eukaryota"/>
</dbReference>
<dbReference type="AlphaFoldDB" id="W9Y8T6"/>
<dbReference type="EMBL" id="AMGY01000002">
    <property type="protein sequence ID" value="EXJ88923.1"/>
    <property type="molecule type" value="Genomic_DNA"/>
</dbReference>
<evidence type="ECO:0000256" key="2">
    <source>
        <dbReference type="SAM" id="Phobius"/>
    </source>
</evidence>
<keyword evidence="2" id="KW-0812">Transmembrane</keyword>
<feature type="compositionally biased region" description="Basic and acidic residues" evidence="1">
    <location>
        <begin position="19"/>
        <end position="41"/>
    </location>
</feature>
<dbReference type="RefSeq" id="XP_007730320.1">
    <property type="nucleotide sequence ID" value="XM_007732130.1"/>
</dbReference>
<accession>W9Y8T6</accession>
<dbReference type="HOGENOM" id="CLU_568621_0_0_1"/>
<organism evidence="4 5">
    <name type="scientific">Capronia epimyces CBS 606.96</name>
    <dbReference type="NCBI Taxonomy" id="1182542"/>
    <lineage>
        <taxon>Eukaryota</taxon>
        <taxon>Fungi</taxon>
        <taxon>Dikarya</taxon>
        <taxon>Ascomycota</taxon>
        <taxon>Pezizomycotina</taxon>
        <taxon>Eurotiomycetes</taxon>
        <taxon>Chaetothyriomycetidae</taxon>
        <taxon>Chaetothyriales</taxon>
        <taxon>Herpotrichiellaceae</taxon>
        <taxon>Capronia</taxon>
    </lineage>
</organism>
<evidence type="ECO:0000313" key="5">
    <source>
        <dbReference type="Proteomes" id="UP000019478"/>
    </source>
</evidence>
<dbReference type="Pfam" id="PF20237">
    <property type="entry name" value="DUF6594"/>
    <property type="match status" value="1"/>
</dbReference>
<keyword evidence="2" id="KW-1133">Transmembrane helix</keyword>
<dbReference type="PANTHER" id="PTHR34502">
    <property type="entry name" value="DUF6594 DOMAIN-CONTAINING PROTEIN-RELATED"/>
    <property type="match status" value="1"/>
</dbReference>
<sequence>MSKDSLDVFAFLVPEDDQDPTHQRPQEAAHLRQESPPRHEESDTESIVRSMHSDSGISMGDTNVYPHGSEPAHGHHLPPLSEETQEADDTQAQLECEPPGSQPPRWKWPDIPPATHEPQIRDTNPRTPSPEQRRIRFACPPSEFDKGSRTPRKLLSGYDLVADQLSRGELPPVFRRFSKVHFRVLLQIQDEIVEMEEELTALDLADTESRLNIDGSTSPASRRINWQWNLSDLHARRLQVLGRLYIKLEQYYQALVSGQKVQRLTSQALPADIERFRTWLQEHNPLSMPESKFLEEDDDVISLEVPFAPPQKTEAAPDVIPLCIVTMALFPLLCFKFLTGVLNRLILLTALLAAGLSSLEKLDRAKVEQHQQWLIACFGVSLVAALFF</sequence>
<keyword evidence="2" id="KW-0472">Membrane</keyword>
<dbReference type="GeneID" id="19166120"/>
<keyword evidence="5" id="KW-1185">Reference proteome</keyword>
<dbReference type="OrthoDB" id="5416037at2759"/>
<name>W9Y8T6_9EURO</name>
<feature type="region of interest" description="Disordered" evidence="1">
    <location>
        <begin position="1"/>
        <end position="134"/>
    </location>
</feature>
<proteinExistence type="predicted"/>
<feature type="transmembrane region" description="Helical" evidence="2">
    <location>
        <begin position="342"/>
        <end position="359"/>
    </location>
</feature>
<evidence type="ECO:0000256" key="1">
    <source>
        <dbReference type="SAM" id="MobiDB-lite"/>
    </source>
</evidence>
<evidence type="ECO:0000313" key="4">
    <source>
        <dbReference type="EMBL" id="EXJ88923.1"/>
    </source>
</evidence>
<protein>
    <recommendedName>
        <fullName evidence="3">DUF6594 domain-containing protein</fullName>
    </recommendedName>
</protein>
<dbReference type="Proteomes" id="UP000019478">
    <property type="component" value="Unassembled WGS sequence"/>
</dbReference>
<comment type="caution">
    <text evidence="4">The sequence shown here is derived from an EMBL/GenBank/DDBJ whole genome shotgun (WGS) entry which is preliminary data.</text>
</comment>
<dbReference type="InterPro" id="IPR046529">
    <property type="entry name" value="DUF6594"/>
</dbReference>
<evidence type="ECO:0000259" key="3">
    <source>
        <dbReference type="Pfam" id="PF20237"/>
    </source>
</evidence>
<gene>
    <name evidence="4" type="ORF">A1O3_01987</name>
</gene>